<dbReference type="EMBL" id="RCUY01000018">
    <property type="protein sequence ID" value="RLP78574.1"/>
    <property type="molecule type" value="Genomic_DNA"/>
</dbReference>
<protein>
    <submittedName>
        <fullName evidence="1">Uncharacterized protein</fullName>
    </submittedName>
</protein>
<name>A0A3L7AF19_9MICO</name>
<evidence type="ECO:0000313" key="2">
    <source>
        <dbReference type="Proteomes" id="UP000269438"/>
    </source>
</evidence>
<comment type="caution">
    <text evidence="1">The sequence shown here is derived from an EMBL/GenBank/DDBJ whole genome shotgun (WGS) entry which is preliminary data.</text>
</comment>
<keyword evidence="2" id="KW-1185">Reference proteome</keyword>
<proteinExistence type="predicted"/>
<dbReference type="AlphaFoldDB" id="A0A3L7AF19"/>
<reference evidence="1 2" key="1">
    <citation type="submission" date="2018-10" db="EMBL/GenBank/DDBJ databases">
        <authorList>
            <person name="Li J."/>
        </authorList>
    </citation>
    <scope>NUCLEOTIDE SEQUENCE [LARGE SCALE GENOMIC DNA]</scope>
    <source>
        <strain evidence="1 2">JCM 11654</strain>
    </source>
</reference>
<sequence>MSHESFSGETPYAICEQYAAGKIDRAQLVDELTRWEYAPPARTKDYFDDLLFDAPGSTDDLERARRRGLIDEDTFYEIADRLEALHEVDPEKRWPELFEPLPDDARSEAIAACWRVQTDAGSPLSHRDAQHIISLIVDDPERFAMLYGPYVPVDEADYAKGGKQPVKPGTTVLRGTAAVAEVRRLLAETDNAAQGPA</sequence>
<dbReference type="Proteomes" id="UP000269438">
    <property type="component" value="Unassembled WGS sequence"/>
</dbReference>
<accession>A0A3L7AF19</accession>
<organism evidence="1 2">
    <name type="scientific">Mycetocola lacteus</name>
    <dbReference type="NCBI Taxonomy" id="76637"/>
    <lineage>
        <taxon>Bacteria</taxon>
        <taxon>Bacillati</taxon>
        <taxon>Actinomycetota</taxon>
        <taxon>Actinomycetes</taxon>
        <taxon>Micrococcales</taxon>
        <taxon>Microbacteriaceae</taxon>
        <taxon>Mycetocola</taxon>
    </lineage>
</organism>
<gene>
    <name evidence="1" type="ORF">D9V34_17315</name>
</gene>
<dbReference type="RefSeq" id="WP_121689714.1">
    <property type="nucleotide sequence ID" value="NZ_RCUY01000018.1"/>
</dbReference>
<evidence type="ECO:0000313" key="1">
    <source>
        <dbReference type="EMBL" id="RLP78574.1"/>
    </source>
</evidence>
<dbReference type="OrthoDB" id="4458215at2"/>